<sequence length="134" mass="16302">MRYLLENKKLWRHLLSAPIIYSGIIPVIIADLWIEIYHRLCFPLYGIPYVRRKSYVRIDRHKLSYLTRLQKINCMYCGYVNGVVQYWVKIAGETEKYWCGIAHKKTVDFFPPPHHQDFLEYDNKEAFNRQYKRK</sequence>
<feature type="transmembrane region" description="Helical" evidence="1">
    <location>
        <begin position="12"/>
        <end position="34"/>
    </location>
</feature>
<reference evidence="2 3" key="1">
    <citation type="journal article" date="2016" name="Nat. Commun.">
        <title>Thousands of microbial genomes shed light on interconnected biogeochemical processes in an aquifer system.</title>
        <authorList>
            <person name="Anantharaman K."/>
            <person name="Brown C.T."/>
            <person name="Hug L.A."/>
            <person name="Sharon I."/>
            <person name="Castelle C.J."/>
            <person name="Probst A.J."/>
            <person name="Thomas B.C."/>
            <person name="Singh A."/>
            <person name="Wilkins M.J."/>
            <person name="Karaoz U."/>
            <person name="Brodie E.L."/>
            <person name="Williams K.H."/>
            <person name="Hubbard S.S."/>
            <person name="Banfield J.F."/>
        </authorList>
    </citation>
    <scope>NUCLEOTIDE SEQUENCE [LARGE SCALE GENOMIC DNA]</scope>
</reference>
<evidence type="ECO:0000313" key="2">
    <source>
        <dbReference type="EMBL" id="OGY87399.1"/>
    </source>
</evidence>
<evidence type="ECO:0000256" key="1">
    <source>
        <dbReference type="SAM" id="Phobius"/>
    </source>
</evidence>
<protein>
    <submittedName>
        <fullName evidence="2">Uncharacterized protein</fullName>
    </submittedName>
</protein>
<accession>A0A1G2BFS6</accession>
<gene>
    <name evidence="2" type="ORF">A2319_05535</name>
</gene>
<dbReference type="Proteomes" id="UP000176420">
    <property type="component" value="Unassembled WGS sequence"/>
</dbReference>
<comment type="caution">
    <text evidence="2">The sequence shown here is derived from an EMBL/GenBank/DDBJ whole genome shotgun (WGS) entry which is preliminary data.</text>
</comment>
<keyword evidence="1" id="KW-0812">Transmembrane</keyword>
<keyword evidence="1" id="KW-0472">Membrane</keyword>
<proteinExistence type="predicted"/>
<dbReference type="EMBL" id="MHKI01000009">
    <property type="protein sequence ID" value="OGY87399.1"/>
    <property type="molecule type" value="Genomic_DNA"/>
</dbReference>
<name>A0A1G2BFS6_9BACT</name>
<dbReference type="AlphaFoldDB" id="A0A1G2BFS6"/>
<keyword evidence="1" id="KW-1133">Transmembrane helix</keyword>
<organism evidence="2 3">
    <name type="scientific">Candidatus Kerfeldbacteria bacterium RIFOXYB2_FULL_38_14</name>
    <dbReference type="NCBI Taxonomy" id="1798547"/>
    <lineage>
        <taxon>Bacteria</taxon>
        <taxon>Candidatus Kerfeldiibacteriota</taxon>
    </lineage>
</organism>
<evidence type="ECO:0000313" key="3">
    <source>
        <dbReference type="Proteomes" id="UP000176420"/>
    </source>
</evidence>